<evidence type="ECO:0000256" key="1">
    <source>
        <dbReference type="SAM" id="MobiDB-lite"/>
    </source>
</evidence>
<comment type="caution">
    <text evidence="2">The sequence shown here is derived from an EMBL/GenBank/DDBJ whole genome shotgun (WGS) entry which is preliminary data.</text>
</comment>
<accession>A0A9P9AXA3</accession>
<dbReference type="AlphaFoldDB" id="A0A9P9AXA3"/>
<gene>
    <name evidence="2" type="ORF">B0T10DRAFT_571166</name>
</gene>
<evidence type="ECO:0000313" key="3">
    <source>
        <dbReference type="Proteomes" id="UP000777438"/>
    </source>
</evidence>
<keyword evidence="3" id="KW-1185">Reference proteome</keyword>
<name>A0A9P9AXA3_9HYPO</name>
<sequence length="177" mass="19653">MTTEVVFTALFAPPAVLFWVWFGCPSALSWPCAVWHVASVMEGRGFSEGSQPPNTHDGKARNWMQLAASGEHGPERLTTALLSAGARMAMYEDAAESQKHGQNNADEHRSSRYQNEQDRIRSWRCRSAWPTLVNGKLLAEMAVCISLVLDLGLGEIIHSIFRHLTIKMLPHGHFPAS</sequence>
<reference evidence="2 3" key="1">
    <citation type="journal article" date="2021" name="Nat. Commun.">
        <title>Genetic determinants of endophytism in the Arabidopsis root mycobiome.</title>
        <authorList>
            <person name="Mesny F."/>
            <person name="Miyauchi S."/>
            <person name="Thiergart T."/>
            <person name="Pickel B."/>
            <person name="Atanasova L."/>
            <person name="Karlsson M."/>
            <person name="Huettel B."/>
            <person name="Barry K.W."/>
            <person name="Haridas S."/>
            <person name="Chen C."/>
            <person name="Bauer D."/>
            <person name="Andreopoulos W."/>
            <person name="Pangilinan J."/>
            <person name="LaButti K."/>
            <person name="Riley R."/>
            <person name="Lipzen A."/>
            <person name="Clum A."/>
            <person name="Drula E."/>
            <person name="Henrissat B."/>
            <person name="Kohler A."/>
            <person name="Grigoriev I.V."/>
            <person name="Martin F.M."/>
            <person name="Hacquard S."/>
        </authorList>
    </citation>
    <scope>NUCLEOTIDE SEQUENCE [LARGE SCALE GENOMIC DNA]</scope>
    <source>
        <strain evidence="2 3">MPI-CAGE-CH-0241</strain>
    </source>
</reference>
<proteinExistence type="predicted"/>
<dbReference type="EMBL" id="JAGPYM010000001">
    <property type="protein sequence ID" value="KAH6900590.1"/>
    <property type="molecule type" value="Genomic_DNA"/>
</dbReference>
<organism evidence="2 3">
    <name type="scientific">Thelonectria olida</name>
    <dbReference type="NCBI Taxonomy" id="1576542"/>
    <lineage>
        <taxon>Eukaryota</taxon>
        <taxon>Fungi</taxon>
        <taxon>Dikarya</taxon>
        <taxon>Ascomycota</taxon>
        <taxon>Pezizomycotina</taxon>
        <taxon>Sordariomycetes</taxon>
        <taxon>Hypocreomycetidae</taxon>
        <taxon>Hypocreales</taxon>
        <taxon>Nectriaceae</taxon>
        <taxon>Thelonectria</taxon>
    </lineage>
</organism>
<feature type="region of interest" description="Disordered" evidence="1">
    <location>
        <begin position="93"/>
        <end position="113"/>
    </location>
</feature>
<protein>
    <submittedName>
        <fullName evidence="2">Uncharacterized protein</fullName>
    </submittedName>
</protein>
<evidence type="ECO:0000313" key="2">
    <source>
        <dbReference type="EMBL" id="KAH6900590.1"/>
    </source>
</evidence>
<dbReference type="Proteomes" id="UP000777438">
    <property type="component" value="Unassembled WGS sequence"/>
</dbReference>